<reference evidence="2" key="2">
    <citation type="journal article" date="2024" name="Plant">
        <title>Genomic evolution and insights into agronomic trait innovations of Sesamum species.</title>
        <authorList>
            <person name="Miao H."/>
            <person name="Wang L."/>
            <person name="Qu L."/>
            <person name="Liu H."/>
            <person name="Sun Y."/>
            <person name="Le M."/>
            <person name="Wang Q."/>
            <person name="Wei S."/>
            <person name="Zheng Y."/>
            <person name="Lin W."/>
            <person name="Duan Y."/>
            <person name="Cao H."/>
            <person name="Xiong S."/>
            <person name="Wang X."/>
            <person name="Wei L."/>
            <person name="Li C."/>
            <person name="Ma Q."/>
            <person name="Ju M."/>
            <person name="Zhao R."/>
            <person name="Li G."/>
            <person name="Mu C."/>
            <person name="Tian Q."/>
            <person name="Mei H."/>
            <person name="Zhang T."/>
            <person name="Gao T."/>
            <person name="Zhang H."/>
        </authorList>
    </citation>
    <scope>NUCLEOTIDE SEQUENCE</scope>
    <source>
        <strain evidence="2">G02</strain>
    </source>
</reference>
<dbReference type="InterPro" id="IPR052343">
    <property type="entry name" value="Retrotransposon-Effector_Assoc"/>
</dbReference>
<sequence length="405" mass="46010">MVDDKEDIHKMILEHFKLIFKTSQPDDGAMNEIILALKPSSVSTEMNEHLLRPFELEEVAQSLKQMHSYKSPGPASISPIFFQHYWNIVSAHVTSCVLDILNGGSLYQKLNHTHIVLIPKVPNPELIYQFRPISLCNVIYKLVSKTIANRLKPLLGSLISPSQSAFVPSRSITDNVLIAYEINHFLPHKTWDKDGHISLKVDVSKAYDYKFGWLTPERGLRQGDPLSPYLYMFCAEALSALIRCAEEDGRIKGVAIARNAPRVSHLLFADDTLIFCQASREKLEEVHRLLGLFAKASGKSKREIGESVKERIWEKLNNWTVRKLSQAGQEVLIKTVIQAILVYVMGCFRGLGFRQLKEYNMALLAKQAWRKVTEPDLLLHKVLRHLYFPGSNFFAAEPGQIPSFT</sequence>
<gene>
    <name evidence="2" type="ORF">Sradi_0753800</name>
</gene>
<dbReference type="PANTHER" id="PTHR46890">
    <property type="entry name" value="NON-LTR RETROLELEMENT REVERSE TRANSCRIPTASE-LIKE PROTEIN-RELATED"/>
    <property type="match status" value="1"/>
</dbReference>
<dbReference type="PANTHER" id="PTHR46890:SF48">
    <property type="entry name" value="RNA-DIRECTED DNA POLYMERASE"/>
    <property type="match status" value="1"/>
</dbReference>
<name>A0AAW2VPQ1_SESRA</name>
<evidence type="ECO:0000259" key="1">
    <source>
        <dbReference type="Pfam" id="PF00078"/>
    </source>
</evidence>
<dbReference type="CDD" id="cd01650">
    <property type="entry name" value="RT_nLTR_like"/>
    <property type="match status" value="1"/>
</dbReference>
<dbReference type="EMBL" id="JACGWJ010000003">
    <property type="protein sequence ID" value="KAL0431278.1"/>
    <property type="molecule type" value="Genomic_DNA"/>
</dbReference>
<feature type="domain" description="Reverse transcriptase" evidence="1">
    <location>
        <begin position="215"/>
        <end position="298"/>
    </location>
</feature>
<comment type="caution">
    <text evidence="2">The sequence shown here is derived from an EMBL/GenBank/DDBJ whole genome shotgun (WGS) entry which is preliminary data.</text>
</comment>
<dbReference type="InterPro" id="IPR000477">
    <property type="entry name" value="RT_dom"/>
</dbReference>
<accession>A0AAW2VPQ1</accession>
<evidence type="ECO:0000313" key="2">
    <source>
        <dbReference type="EMBL" id="KAL0431278.1"/>
    </source>
</evidence>
<dbReference type="SUPFAM" id="SSF56672">
    <property type="entry name" value="DNA/RNA polymerases"/>
    <property type="match status" value="1"/>
</dbReference>
<proteinExistence type="predicted"/>
<dbReference type="Pfam" id="PF00078">
    <property type="entry name" value="RVT_1"/>
    <property type="match status" value="2"/>
</dbReference>
<reference evidence="2" key="1">
    <citation type="submission" date="2020-06" db="EMBL/GenBank/DDBJ databases">
        <authorList>
            <person name="Li T."/>
            <person name="Hu X."/>
            <person name="Zhang T."/>
            <person name="Song X."/>
            <person name="Zhang H."/>
            <person name="Dai N."/>
            <person name="Sheng W."/>
            <person name="Hou X."/>
            <person name="Wei L."/>
        </authorList>
    </citation>
    <scope>NUCLEOTIDE SEQUENCE</scope>
    <source>
        <strain evidence="2">G02</strain>
        <tissue evidence="2">Leaf</tissue>
    </source>
</reference>
<dbReference type="AlphaFoldDB" id="A0AAW2VPQ1"/>
<organism evidence="2">
    <name type="scientific">Sesamum radiatum</name>
    <name type="common">Black benniseed</name>
    <dbReference type="NCBI Taxonomy" id="300843"/>
    <lineage>
        <taxon>Eukaryota</taxon>
        <taxon>Viridiplantae</taxon>
        <taxon>Streptophyta</taxon>
        <taxon>Embryophyta</taxon>
        <taxon>Tracheophyta</taxon>
        <taxon>Spermatophyta</taxon>
        <taxon>Magnoliopsida</taxon>
        <taxon>eudicotyledons</taxon>
        <taxon>Gunneridae</taxon>
        <taxon>Pentapetalae</taxon>
        <taxon>asterids</taxon>
        <taxon>lamiids</taxon>
        <taxon>Lamiales</taxon>
        <taxon>Pedaliaceae</taxon>
        <taxon>Sesamum</taxon>
    </lineage>
</organism>
<dbReference type="InterPro" id="IPR043502">
    <property type="entry name" value="DNA/RNA_pol_sf"/>
</dbReference>
<feature type="domain" description="Reverse transcriptase" evidence="1">
    <location>
        <begin position="127"/>
        <end position="208"/>
    </location>
</feature>
<protein>
    <submittedName>
        <fullName evidence="2">Mitochondrial protein</fullName>
    </submittedName>
</protein>